<evidence type="ECO:0000313" key="1">
    <source>
        <dbReference type="EMBL" id="MBA2890706.1"/>
    </source>
</evidence>
<accession>A0A7W0CGF1</accession>
<gene>
    <name evidence="1" type="ORF">HNR30_002047</name>
</gene>
<proteinExistence type="predicted"/>
<dbReference type="Proteomes" id="UP000530928">
    <property type="component" value="Unassembled WGS sequence"/>
</dbReference>
<protein>
    <submittedName>
        <fullName evidence="1">Uncharacterized protein</fullName>
    </submittedName>
</protein>
<dbReference type="AlphaFoldDB" id="A0A7W0CGF1"/>
<comment type="caution">
    <text evidence="1">The sequence shown here is derived from an EMBL/GenBank/DDBJ whole genome shotgun (WGS) entry which is preliminary data.</text>
</comment>
<sequence>MRSAIELRERWLETVPLILVRAGMYACDGREMETVSRTLLENLCFVDEREDECAAVSRMLGARYGKYGVQGPFAAMFGAGSRCVEEVASVYAEQFHRLGFLQVTRRLDAGPWADLLGMVQNRWAGRDLRLSEIQGSFGTPGLIVGKRILCYVSAKGDWAFFDCWDDPPKRYVAGEGTYESLGEDDPLVRSIRIPAADFESGLVLTLYGKVLRWGTGWWIHQPSTDDPSTELAPTKRD</sequence>
<name>A0A7W0CGF1_9ACTN</name>
<dbReference type="RefSeq" id="WP_181609498.1">
    <property type="nucleotide sequence ID" value="NZ_BAABAM010000006.1"/>
</dbReference>
<reference evidence="1 2" key="1">
    <citation type="submission" date="2020-07" db="EMBL/GenBank/DDBJ databases">
        <title>Genomic Encyclopedia of Type Strains, Phase IV (KMG-IV): sequencing the most valuable type-strain genomes for metagenomic binning, comparative biology and taxonomic classification.</title>
        <authorList>
            <person name="Goeker M."/>
        </authorList>
    </citation>
    <scope>NUCLEOTIDE SEQUENCE [LARGE SCALE GENOMIC DNA]</scope>
    <source>
        <strain evidence="1 2">DSM 45533</strain>
    </source>
</reference>
<dbReference type="EMBL" id="JACDUR010000002">
    <property type="protein sequence ID" value="MBA2890706.1"/>
    <property type="molecule type" value="Genomic_DNA"/>
</dbReference>
<evidence type="ECO:0000313" key="2">
    <source>
        <dbReference type="Proteomes" id="UP000530928"/>
    </source>
</evidence>
<keyword evidence="2" id="KW-1185">Reference proteome</keyword>
<organism evidence="1 2">
    <name type="scientific">Nonomuraea soli</name>
    <dbReference type="NCBI Taxonomy" id="1032476"/>
    <lineage>
        <taxon>Bacteria</taxon>
        <taxon>Bacillati</taxon>
        <taxon>Actinomycetota</taxon>
        <taxon>Actinomycetes</taxon>
        <taxon>Streptosporangiales</taxon>
        <taxon>Streptosporangiaceae</taxon>
        <taxon>Nonomuraea</taxon>
    </lineage>
</organism>